<proteinExistence type="predicted"/>
<dbReference type="Proteomes" id="UP000663865">
    <property type="component" value="Unassembled WGS sequence"/>
</dbReference>
<dbReference type="EMBL" id="CAJNYV010002755">
    <property type="protein sequence ID" value="CAF3500922.1"/>
    <property type="molecule type" value="Genomic_DNA"/>
</dbReference>
<name>A0A818H569_9BILA</name>
<comment type="caution">
    <text evidence="1">The sequence shown here is derived from an EMBL/GenBank/DDBJ whole genome shotgun (WGS) entry which is preliminary data.</text>
</comment>
<sequence length="137" mass="16056">MTDLSDDQKQILQPTTGYNDEPLLPLEEACESLLNMVPRLQAHVRMAKENFKHPVDGLTQDESAAIHLYTMQWDSGNEEVDESLYAHLNRTLKEVDRLKLRPWFRYFKLLFTALSKIPPISRQIKRNKYMQIALLKI</sequence>
<organism evidence="1 2">
    <name type="scientific">Rotaria socialis</name>
    <dbReference type="NCBI Taxonomy" id="392032"/>
    <lineage>
        <taxon>Eukaryota</taxon>
        <taxon>Metazoa</taxon>
        <taxon>Spiralia</taxon>
        <taxon>Gnathifera</taxon>
        <taxon>Rotifera</taxon>
        <taxon>Eurotatoria</taxon>
        <taxon>Bdelloidea</taxon>
        <taxon>Philodinida</taxon>
        <taxon>Philodinidae</taxon>
        <taxon>Rotaria</taxon>
    </lineage>
</organism>
<gene>
    <name evidence="1" type="ORF">KIK155_LOCUS15779</name>
</gene>
<accession>A0A818H569</accession>
<protein>
    <submittedName>
        <fullName evidence="1">Uncharacterized protein</fullName>
    </submittedName>
</protein>
<evidence type="ECO:0000313" key="1">
    <source>
        <dbReference type="EMBL" id="CAF3500922.1"/>
    </source>
</evidence>
<dbReference type="AlphaFoldDB" id="A0A818H569"/>
<evidence type="ECO:0000313" key="2">
    <source>
        <dbReference type="Proteomes" id="UP000663865"/>
    </source>
</evidence>
<reference evidence="1" key="1">
    <citation type="submission" date="2021-02" db="EMBL/GenBank/DDBJ databases">
        <authorList>
            <person name="Nowell W R."/>
        </authorList>
    </citation>
    <scope>NUCLEOTIDE SEQUENCE</scope>
</reference>